<feature type="chain" id="PRO_5015359863" evidence="1">
    <location>
        <begin position="23"/>
        <end position="141"/>
    </location>
</feature>
<dbReference type="Proteomes" id="UP000241507">
    <property type="component" value="Chromosome"/>
</dbReference>
<dbReference type="EMBL" id="CP028136">
    <property type="protein sequence ID" value="AVR47055.1"/>
    <property type="molecule type" value="Genomic_DNA"/>
</dbReference>
<dbReference type="KEGG" id="grs:C7S20_18375"/>
<keyword evidence="1" id="KW-0732">Signal</keyword>
<sequence>MIMKKLLTILIFSSISFLNVQAQIFQKKEEIIKDLESYESGVADDGSEYIYFDKEFNTKSSGEYTRRKVIYFVELDDGTKICNMWKILEPSSETNSFVSYFKDNFVEVDYMQWKDYETEILYAVKVDEKVCIVTAVYNNTK</sequence>
<reference evidence="3" key="1">
    <citation type="submission" date="2018-03" db="EMBL/GenBank/DDBJ databases">
        <title>Gramella fulva sp. nov., isolated from a dry surface of tidal flat.</title>
        <authorList>
            <person name="Hwang S.H."/>
            <person name="Hwang W.M."/>
            <person name="Kang K."/>
            <person name="Ahn T.-Y."/>
        </authorList>
    </citation>
    <scope>NUCLEOTIDE SEQUENCE [LARGE SCALE GENOMIC DNA]</scope>
    <source>
        <strain evidence="3">SH35</strain>
    </source>
</reference>
<evidence type="ECO:0000313" key="3">
    <source>
        <dbReference type="Proteomes" id="UP000241507"/>
    </source>
</evidence>
<feature type="signal peptide" evidence="1">
    <location>
        <begin position="1"/>
        <end position="22"/>
    </location>
</feature>
<gene>
    <name evidence="2" type="ORF">C7S20_18375</name>
</gene>
<organism evidence="2 3">
    <name type="scientific">Christiangramia fulva</name>
    <dbReference type="NCBI Taxonomy" id="2126553"/>
    <lineage>
        <taxon>Bacteria</taxon>
        <taxon>Pseudomonadati</taxon>
        <taxon>Bacteroidota</taxon>
        <taxon>Flavobacteriia</taxon>
        <taxon>Flavobacteriales</taxon>
        <taxon>Flavobacteriaceae</taxon>
        <taxon>Christiangramia</taxon>
    </lineage>
</organism>
<accession>A0A2R3Z9T4</accession>
<evidence type="ECO:0000313" key="2">
    <source>
        <dbReference type="EMBL" id="AVR47055.1"/>
    </source>
</evidence>
<evidence type="ECO:0000256" key="1">
    <source>
        <dbReference type="SAM" id="SignalP"/>
    </source>
</evidence>
<name>A0A2R3Z9T4_9FLAO</name>
<dbReference type="AlphaFoldDB" id="A0A2R3Z9T4"/>
<proteinExistence type="predicted"/>
<keyword evidence="3" id="KW-1185">Reference proteome</keyword>
<protein>
    <submittedName>
        <fullName evidence="2">Uncharacterized protein</fullName>
    </submittedName>
</protein>